<reference evidence="1 2" key="1">
    <citation type="submission" date="2014-09" db="EMBL/GenBank/DDBJ databases">
        <authorList>
            <person name="Lapin J.S."/>
            <person name="Pope W.H."/>
            <person name="Hua J."/>
            <person name="Ford M.E."/>
            <person name="Conway J.F."/>
            <person name="Hatfull G.F."/>
            <person name="Hendrix R.W."/>
        </authorList>
    </citation>
    <scope>NUCLEOTIDE SEQUENCE [LARGE SCALE GENOMIC DNA]</scope>
</reference>
<name>A0A097EX52_9CAUD</name>
<dbReference type="EMBL" id="KM507819">
    <property type="protein sequence ID" value="AIT13986.1"/>
    <property type="molecule type" value="Genomic_DNA"/>
</dbReference>
<dbReference type="RefSeq" id="YP_009101683.1">
    <property type="nucleotide sequence ID" value="NC_025447.1"/>
</dbReference>
<dbReference type="OrthoDB" id="22861at10239"/>
<dbReference type="KEGG" id="vg:22111129"/>
<gene>
    <name evidence="1" type="primary">89</name>
    <name evidence="1" type="ORF">PBI_121Q_89</name>
</gene>
<sequence length="86" mass="10308">MTKVVRKRHMMNMDEFRTFDKYRTMFRMLSQGRPIVIVTENYMSPEIMFGNYEKVFMLYVKRGLLAIKTLTEATDEDMDGDNTFTM</sequence>
<accession>A0A097EX52</accession>
<dbReference type="GeneID" id="22111129"/>
<evidence type="ECO:0000313" key="2">
    <source>
        <dbReference type="Proteomes" id="UP000029889"/>
    </source>
</evidence>
<dbReference type="Proteomes" id="UP000029889">
    <property type="component" value="Segment"/>
</dbReference>
<organism evidence="1 2">
    <name type="scientific">Escherichia phage 121Q</name>
    <dbReference type="NCBI Taxonomy" id="1555202"/>
    <lineage>
        <taxon>Viruses</taxon>
        <taxon>Duplodnaviria</taxon>
        <taxon>Heunggongvirae</taxon>
        <taxon>Uroviricota</taxon>
        <taxon>Caudoviricetes</taxon>
        <taxon>Asteriusvirus</taxon>
        <taxon>Asteriusvirus av121Q</taxon>
    </lineage>
</organism>
<evidence type="ECO:0000313" key="1">
    <source>
        <dbReference type="EMBL" id="AIT13986.1"/>
    </source>
</evidence>
<proteinExistence type="predicted"/>
<keyword evidence="2" id="KW-1185">Reference proteome</keyword>
<protein>
    <submittedName>
        <fullName evidence="1">Uncharacterized protein</fullName>
    </submittedName>
</protein>